<dbReference type="EMBL" id="SGXE01000005">
    <property type="protein sequence ID" value="RZS91999.1"/>
    <property type="molecule type" value="Genomic_DNA"/>
</dbReference>
<feature type="transmembrane region" description="Helical" evidence="1">
    <location>
        <begin position="31"/>
        <end position="52"/>
    </location>
</feature>
<evidence type="ECO:0000313" key="2">
    <source>
        <dbReference type="EMBL" id="RZS91999.1"/>
    </source>
</evidence>
<organism evidence="2 3">
    <name type="scientific">Aquimarina brevivitae</name>
    <dbReference type="NCBI Taxonomy" id="323412"/>
    <lineage>
        <taxon>Bacteria</taxon>
        <taxon>Pseudomonadati</taxon>
        <taxon>Bacteroidota</taxon>
        <taxon>Flavobacteriia</taxon>
        <taxon>Flavobacteriales</taxon>
        <taxon>Flavobacteriaceae</taxon>
        <taxon>Aquimarina</taxon>
    </lineage>
</organism>
<reference evidence="2 3" key="1">
    <citation type="submission" date="2019-02" db="EMBL/GenBank/DDBJ databases">
        <title>Genomic Encyclopedia of Type Strains, Phase IV (KMG-IV): sequencing the most valuable type-strain genomes for metagenomic binning, comparative biology and taxonomic classification.</title>
        <authorList>
            <person name="Goeker M."/>
        </authorList>
    </citation>
    <scope>NUCLEOTIDE SEQUENCE [LARGE SCALE GENOMIC DNA]</scope>
    <source>
        <strain evidence="2 3">DSM 17196</strain>
    </source>
</reference>
<accession>A0A4V2F591</accession>
<evidence type="ECO:0000313" key="3">
    <source>
        <dbReference type="Proteomes" id="UP000292262"/>
    </source>
</evidence>
<sequence length="89" mass="10373">MEILIIIFIPIIIWIVSIYLLLGWDKFNNFFIINGILVIAYVGLLVCGKSIWDHDEYGLGFLFRLAICLLTHVLIVFVFAVFKNRQLKK</sequence>
<dbReference type="Proteomes" id="UP000292262">
    <property type="component" value="Unassembled WGS sequence"/>
</dbReference>
<proteinExistence type="predicted"/>
<comment type="caution">
    <text evidence="2">The sequence shown here is derived from an EMBL/GenBank/DDBJ whole genome shotgun (WGS) entry which is preliminary data.</text>
</comment>
<keyword evidence="1" id="KW-1133">Transmembrane helix</keyword>
<keyword evidence="3" id="KW-1185">Reference proteome</keyword>
<feature type="transmembrane region" description="Helical" evidence="1">
    <location>
        <begin position="58"/>
        <end position="82"/>
    </location>
</feature>
<feature type="transmembrane region" description="Helical" evidence="1">
    <location>
        <begin position="6"/>
        <end position="24"/>
    </location>
</feature>
<dbReference type="AlphaFoldDB" id="A0A4V2F591"/>
<name>A0A4V2F591_9FLAO</name>
<evidence type="ECO:0000256" key="1">
    <source>
        <dbReference type="SAM" id="Phobius"/>
    </source>
</evidence>
<keyword evidence="1" id="KW-0472">Membrane</keyword>
<gene>
    <name evidence="2" type="ORF">EV197_3107</name>
</gene>
<protein>
    <submittedName>
        <fullName evidence="2">Uncharacterized protein</fullName>
    </submittedName>
</protein>
<keyword evidence="1" id="KW-0812">Transmembrane</keyword>